<gene>
    <name evidence="1" type="ORF">GCM10023318_07800</name>
</gene>
<name>A0ABP9JWW7_9NOCA</name>
<keyword evidence="2" id="KW-1185">Reference proteome</keyword>
<comment type="caution">
    <text evidence="1">The sequence shown here is derived from an EMBL/GenBank/DDBJ whole genome shotgun (WGS) entry which is preliminary data.</text>
</comment>
<proteinExistence type="predicted"/>
<organism evidence="1 2">
    <name type="scientific">Nocardia callitridis</name>
    <dbReference type="NCBI Taxonomy" id="648753"/>
    <lineage>
        <taxon>Bacteria</taxon>
        <taxon>Bacillati</taxon>
        <taxon>Actinomycetota</taxon>
        <taxon>Actinomycetes</taxon>
        <taxon>Mycobacteriales</taxon>
        <taxon>Nocardiaceae</taxon>
        <taxon>Nocardia</taxon>
    </lineage>
</organism>
<evidence type="ECO:0000313" key="1">
    <source>
        <dbReference type="EMBL" id="GAA5044691.1"/>
    </source>
</evidence>
<dbReference type="Proteomes" id="UP001500603">
    <property type="component" value="Unassembled WGS sequence"/>
</dbReference>
<reference evidence="2" key="1">
    <citation type="journal article" date="2019" name="Int. J. Syst. Evol. Microbiol.">
        <title>The Global Catalogue of Microorganisms (GCM) 10K type strain sequencing project: providing services to taxonomists for standard genome sequencing and annotation.</title>
        <authorList>
            <consortium name="The Broad Institute Genomics Platform"/>
            <consortium name="The Broad Institute Genome Sequencing Center for Infectious Disease"/>
            <person name="Wu L."/>
            <person name="Ma J."/>
        </authorList>
    </citation>
    <scope>NUCLEOTIDE SEQUENCE [LARGE SCALE GENOMIC DNA]</scope>
    <source>
        <strain evidence="2">JCM 18298</strain>
    </source>
</reference>
<accession>A0ABP9JWW7</accession>
<protein>
    <recommendedName>
        <fullName evidence="3">Secreted protein</fullName>
    </recommendedName>
</protein>
<evidence type="ECO:0008006" key="3">
    <source>
        <dbReference type="Google" id="ProtNLM"/>
    </source>
</evidence>
<evidence type="ECO:0000313" key="2">
    <source>
        <dbReference type="Proteomes" id="UP001500603"/>
    </source>
</evidence>
<sequence length="109" mass="11096">MIRGGECFLAVFLAAGAAWFAALSLAVEYPFLAPSSPTKRALGQRDGRELAVPVSLTLGTRVWAARGRAELGSGGDGFTGRLGVGCSVGRGLAGELGVWGLVEFGEAVG</sequence>
<dbReference type="EMBL" id="BAABJM010000001">
    <property type="protein sequence ID" value="GAA5044691.1"/>
    <property type="molecule type" value="Genomic_DNA"/>
</dbReference>